<dbReference type="EMBL" id="JAKWBI020000218">
    <property type="protein sequence ID" value="KAJ2898767.1"/>
    <property type="molecule type" value="Genomic_DNA"/>
</dbReference>
<keyword evidence="8 10" id="KW-0378">Hydrolase</keyword>
<dbReference type="InterPro" id="IPR009027">
    <property type="entry name" value="Ribosomal_bL9/RNase_H1_N"/>
</dbReference>
<dbReference type="GO" id="GO:0000287">
    <property type="term" value="F:magnesium ion binding"/>
    <property type="evidence" value="ECO:0007669"/>
    <property type="project" value="UniProtKB-UniRule"/>
</dbReference>
<dbReference type="FunFam" id="3.40.970.10:FF:000001">
    <property type="entry name" value="Ribonuclease H1"/>
    <property type="match status" value="2"/>
</dbReference>
<name>A0AAD5RU39_9PEZI</name>
<accession>A0AAD5RU39</accession>
<evidence type="ECO:0000256" key="3">
    <source>
        <dbReference type="ARBA" id="ARBA00005300"/>
    </source>
</evidence>
<evidence type="ECO:0000256" key="11">
    <source>
        <dbReference type="SAM" id="MobiDB-lite"/>
    </source>
</evidence>
<comment type="similarity">
    <text evidence="3 10">Belongs to the RNase H family.</text>
</comment>
<dbReference type="PANTHER" id="PTHR10642:SF26">
    <property type="entry name" value="RIBONUCLEASE H1"/>
    <property type="match status" value="1"/>
</dbReference>
<feature type="region of interest" description="Disordered" evidence="11">
    <location>
        <begin position="153"/>
        <end position="202"/>
    </location>
</feature>
<organism evidence="13 14">
    <name type="scientific">Zalerion maritima</name>
    <dbReference type="NCBI Taxonomy" id="339359"/>
    <lineage>
        <taxon>Eukaryota</taxon>
        <taxon>Fungi</taxon>
        <taxon>Dikarya</taxon>
        <taxon>Ascomycota</taxon>
        <taxon>Pezizomycotina</taxon>
        <taxon>Sordariomycetes</taxon>
        <taxon>Lulworthiomycetidae</taxon>
        <taxon>Lulworthiales</taxon>
        <taxon>Lulworthiaceae</taxon>
        <taxon>Zalerion</taxon>
    </lineage>
</organism>
<dbReference type="InterPro" id="IPR037056">
    <property type="entry name" value="RNase_H1_N_sf"/>
</dbReference>
<dbReference type="InterPro" id="IPR012337">
    <property type="entry name" value="RNaseH-like_sf"/>
</dbReference>
<dbReference type="GO" id="GO:0004523">
    <property type="term" value="F:RNA-DNA hybrid ribonuclease activity"/>
    <property type="evidence" value="ECO:0007669"/>
    <property type="project" value="UniProtKB-UniRule"/>
</dbReference>
<dbReference type="InterPro" id="IPR002156">
    <property type="entry name" value="RNaseH_domain"/>
</dbReference>
<comment type="catalytic activity">
    <reaction evidence="1 10">
        <text>Endonucleolytic cleavage to 5'-phosphomonoester.</text>
        <dbReference type="EC" id="3.1.26.4"/>
    </reaction>
</comment>
<dbReference type="InterPro" id="IPR011320">
    <property type="entry name" value="RNase_H1_N"/>
</dbReference>
<dbReference type="SUPFAM" id="SSF55658">
    <property type="entry name" value="L9 N-domain-like"/>
    <property type="match status" value="2"/>
</dbReference>
<dbReference type="InterPro" id="IPR017067">
    <property type="entry name" value="RNase_H1_euk"/>
</dbReference>
<evidence type="ECO:0000256" key="7">
    <source>
        <dbReference type="ARBA" id="ARBA00022759"/>
    </source>
</evidence>
<evidence type="ECO:0000313" key="14">
    <source>
        <dbReference type="Proteomes" id="UP001201980"/>
    </source>
</evidence>
<sequence length="350" mass="38432">MASKKTGQRVAATSSATGSTAAATTAGRPPKRKRDMTKFYAVRAGHQRGVFNTWSECQTQTSGYSGAVYKAFTTREDAEAFVAGKNPRKEDEPTRFYAVAVGTQPGIYNDWPSAQKAIQGAKGPKYKKFDTYAEAIQFIREKGNLAAFKAVGLSDEADENDEDEEEYDEDEDEDEILEVAEPVAKKPKTTSRRSSGPAPSREVVEIYTDGASQGNGSSRAVAGVGVYFGNNDPRNVSEPLPGEPQTNQRAELMAILRALQSVALDGRVVIYSDSQYSIKCVTEWFQSWRKNNWMTKAGPVKNRDLVESILDLLEIRAKEGGHTKFQWVKGHSNNPGNVAADRLAVQGCRR</sequence>
<dbReference type="PIRSF" id="PIRSF036852">
    <property type="entry name" value="Ribonuclease_H1_euk"/>
    <property type="match status" value="1"/>
</dbReference>
<dbReference type="CDD" id="cd09280">
    <property type="entry name" value="RNase_HI_eukaryote_like"/>
    <property type="match status" value="1"/>
</dbReference>
<evidence type="ECO:0000259" key="12">
    <source>
        <dbReference type="PROSITE" id="PS50879"/>
    </source>
</evidence>
<evidence type="ECO:0000256" key="9">
    <source>
        <dbReference type="ARBA" id="ARBA00022842"/>
    </source>
</evidence>
<dbReference type="PROSITE" id="PS50879">
    <property type="entry name" value="RNASE_H_1"/>
    <property type="match status" value="1"/>
</dbReference>
<dbReference type="Gene3D" id="3.30.420.10">
    <property type="entry name" value="Ribonuclease H-like superfamily/Ribonuclease H"/>
    <property type="match status" value="1"/>
</dbReference>
<keyword evidence="14" id="KW-1185">Reference proteome</keyword>
<dbReference type="PANTHER" id="PTHR10642">
    <property type="entry name" value="RIBONUCLEASE H1"/>
    <property type="match status" value="1"/>
</dbReference>
<dbReference type="Proteomes" id="UP001201980">
    <property type="component" value="Unassembled WGS sequence"/>
</dbReference>
<dbReference type="AlphaFoldDB" id="A0AAD5RU39"/>
<keyword evidence="5 10" id="KW-0540">Nuclease</keyword>
<dbReference type="InterPro" id="IPR036397">
    <property type="entry name" value="RNaseH_sf"/>
</dbReference>
<evidence type="ECO:0000313" key="13">
    <source>
        <dbReference type="EMBL" id="KAJ2898767.1"/>
    </source>
</evidence>
<dbReference type="Gene3D" id="3.40.970.10">
    <property type="entry name" value="Ribonuclease H1, N-terminal domain"/>
    <property type="match status" value="2"/>
</dbReference>
<keyword evidence="9 10" id="KW-0460">Magnesium</keyword>
<evidence type="ECO:0000256" key="2">
    <source>
        <dbReference type="ARBA" id="ARBA00001946"/>
    </source>
</evidence>
<dbReference type="EC" id="3.1.26.4" evidence="4 10"/>
<comment type="function">
    <text evidence="10">Endonuclease that specifically degrades the RNA of RNA-DNA hybrids.</text>
</comment>
<evidence type="ECO:0000256" key="5">
    <source>
        <dbReference type="ARBA" id="ARBA00022722"/>
    </source>
</evidence>
<dbReference type="GO" id="GO:0043137">
    <property type="term" value="P:DNA replication, removal of RNA primer"/>
    <property type="evidence" value="ECO:0007669"/>
    <property type="project" value="TreeGrafter"/>
</dbReference>
<dbReference type="InterPro" id="IPR050092">
    <property type="entry name" value="RNase_H"/>
</dbReference>
<evidence type="ECO:0000256" key="4">
    <source>
        <dbReference type="ARBA" id="ARBA00012180"/>
    </source>
</evidence>
<comment type="caution">
    <text evidence="13">The sequence shown here is derived from an EMBL/GenBank/DDBJ whole genome shotgun (WGS) entry which is preliminary data.</text>
</comment>
<proteinExistence type="inferred from homology"/>
<keyword evidence="6 10" id="KW-0479">Metal-binding</keyword>
<keyword evidence="7 10" id="KW-0255">Endonuclease</keyword>
<evidence type="ECO:0000256" key="10">
    <source>
        <dbReference type="PIRNR" id="PIRNR036852"/>
    </source>
</evidence>
<feature type="domain" description="RNase H type-1" evidence="12">
    <location>
        <begin position="200"/>
        <end position="349"/>
    </location>
</feature>
<reference evidence="13" key="1">
    <citation type="submission" date="2022-07" db="EMBL/GenBank/DDBJ databases">
        <title>Draft genome sequence of Zalerion maritima ATCC 34329, a (micro)plastics degrading marine fungus.</title>
        <authorList>
            <person name="Paco A."/>
            <person name="Goncalves M.F.M."/>
            <person name="Rocha-Santos T.A.P."/>
            <person name="Alves A."/>
        </authorList>
    </citation>
    <scope>NUCLEOTIDE SEQUENCE</scope>
    <source>
        <strain evidence="13">ATCC 34329</strain>
    </source>
</reference>
<dbReference type="Pfam" id="PF01693">
    <property type="entry name" value="Cauli_VI"/>
    <property type="match status" value="2"/>
</dbReference>
<dbReference type="GO" id="GO:0003676">
    <property type="term" value="F:nucleic acid binding"/>
    <property type="evidence" value="ECO:0007669"/>
    <property type="project" value="UniProtKB-UniRule"/>
</dbReference>
<feature type="region of interest" description="Disordered" evidence="11">
    <location>
        <begin position="1"/>
        <end position="35"/>
    </location>
</feature>
<comment type="cofactor">
    <cofactor evidence="2 10">
        <name>Mg(2+)</name>
        <dbReference type="ChEBI" id="CHEBI:18420"/>
    </cofactor>
</comment>
<evidence type="ECO:0000256" key="8">
    <source>
        <dbReference type="ARBA" id="ARBA00022801"/>
    </source>
</evidence>
<dbReference type="Pfam" id="PF00075">
    <property type="entry name" value="RNase_H"/>
    <property type="match status" value="1"/>
</dbReference>
<evidence type="ECO:0000256" key="1">
    <source>
        <dbReference type="ARBA" id="ARBA00000077"/>
    </source>
</evidence>
<feature type="compositionally biased region" description="Low complexity" evidence="11">
    <location>
        <begin position="11"/>
        <end position="27"/>
    </location>
</feature>
<dbReference type="SUPFAM" id="SSF53098">
    <property type="entry name" value="Ribonuclease H-like"/>
    <property type="match status" value="1"/>
</dbReference>
<feature type="compositionally biased region" description="Acidic residues" evidence="11">
    <location>
        <begin position="155"/>
        <end position="178"/>
    </location>
</feature>
<gene>
    <name evidence="13" type="ORF">MKZ38_003677</name>
</gene>
<evidence type="ECO:0000256" key="6">
    <source>
        <dbReference type="ARBA" id="ARBA00022723"/>
    </source>
</evidence>
<dbReference type="FunFam" id="3.30.420.10:FF:000090">
    <property type="entry name" value="Ribonuclease H"/>
    <property type="match status" value="1"/>
</dbReference>
<protein>
    <recommendedName>
        <fullName evidence="4 10">Ribonuclease H</fullName>
        <shortName evidence="10">RNase H</shortName>
        <ecNumber evidence="4 10">3.1.26.4</ecNumber>
    </recommendedName>
</protein>